<dbReference type="PANTHER" id="PTHR47784:SF9">
    <property type="entry name" value="ZN(II)2CYS6 TRANSCRIPTION FACTOR (EUROFUNG)"/>
    <property type="match status" value="1"/>
</dbReference>
<comment type="caution">
    <text evidence="3">The sequence shown here is derived from an EMBL/GenBank/DDBJ whole genome shotgun (WGS) entry which is preliminary data.</text>
</comment>
<dbReference type="PANTHER" id="PTHR47784">
    <property type="entry name" value="STEROL UPTAKE CONTROL PROTEIN 2"/>
    <property type="match status" value="1"/>
</dbReference>
<evidence type="ECO:0000313" key="4">
    <source>
        <dbReference type="Proteomes" id="UP000664203"/>
    </source>
</evidence>
<name>A0A8H3IY01_9LECA</name>
<keyword evidence="4" id="KW-1185">Reference proteome</keyword>
<dbReference type="Gene3D" id="4.10.240.10">
    <property type="entry name" value="Zn(2)-C6 fungal-type DNA-binding domain"/>
    <property type="match status" value="1"/>
</dbReference>
<dbReference type="InterPro" id="IPR036864">
    <property type="entry name" value="Zn2-C6_fun-type_DNA-bd_sf"/>
</dbReference>
<evidence type="ECO:0000313" key="3">
    <source>
        <dbReference type="EMBL" id="CAF9931719.1"/>
    </source>
</evidence>
<dbReference type="SUPFAM" id="SSF57701">
    <property type="entry name" value="Zn2/Cys6 DNA-binding domain"/>
    <property type="match status" value="1"/>
</dbReference>
<evidence type="ECO:0000259" key="2">
    <source>
        <dbReference type="PROSITE" id="PS50048"/>
    </source>
</evidence>
<evidence type="ECO:0000256" key="1">
    <source>
        <dbReference type="ARBA" id="ARBA00023242"/>
    </source>
</evidence>
<dbReference type="EMBL" id="CAJPDR010000310">
    <property type="protein sequence ID" value="CAF9931719.1"/>
    <property type="molecule type" value="Genomic_DNA"/>
</dbReference>
<dbReference type="PROSITE" id="PS00463">
    <property type="entry name" value="ZN2_CY6_FUNGAL_1"/>
    <property type="match status" value="1"/>
</dbReference>
<sequence>MGTILPTTRSTLPLDRVITNHLPPSETDANRKLKVHRKSRRGCGNCKLRRVKCDESKPRCKKCTTFGVFCNYDGQYSDLQLSVSGAANIETLQILPHSLKQTIPSPVAPLSRIRSTGSLESRKAIYDFREQDLELLNKFQTRTVYTITTEKNLQFYQKETIKLAYSHPFLMHAILSLTLMHDRYLSAAPNAKLSTTEAFHWYQGIAMFNSKLKGTIDSSEGDAVYATAACLGVIAFFYIEAKTPEEAWPLKPPSSLDLNWLSLSEGKKEVAKVSGLGGGKSFFPTLLPFENMKPNPSSPIVPGLEALPFEFVQLCGFDASSTDYNNPYYAVALSLAKVLNSDCMLTTILGFLCFTMRMLPEYKQLLKRKDPCALLLLAYWFAKMCQHPHWWIIGRAAMEGQAICIYLQRYHGAETDILKLLQFPRMMCSTVV</sequence>
<proteinExistence type="predicted"/>
<protein>
    <recommendedName>
        <fullName evidence="2">Zn(2)-C6 fungal-type domain-containing protein</fullName>
    </recommendedName>
</protein>
<dbReference type="InterPro" id="IPR053157">
    <property type="entry name" value="Sterol_Uptake_Regulator"/>
</dbReference>
<dbReference type="SMART" id="SM00066">
    <property type="entry name" value="GAL4"/>
    <property type="match status" value="1"/>
</dbReference>
<dbReference type="CDD" id="cd00067">
    <property type="entry name" value="GAL4"/>
    <property type="match status" value="1"/>
</dbReference>
<keyword evidence="1" id="KW-0539">Nucleus</keyword>
<dbReference type="OrthoDB" id="416217at2759"/>
<organism evidence="3 4">
    <name type="scientific">Alectoria fallacina</name>
    <dbReference type="NCBI Taxonomy" id="1903189"/>
    <lineage>
        <taxon>Eukaryota</taxon>
        <taxon>Fungi</taxon>
        <taxon>Dikarya</taxon>
        <taxon>Ascomycota</taxon>
        <taxon>Pezizomycotina</taxon>
        <taxon>Lecanoromycetes</taxon>
        <taxon>OSLEUM clade</taxon>
        <taxon>Lecanoromycetidae</taxon>
        <taxon>Lecanorales</taxon>
        <taxon>Lecanorineae</taxon>
        <taxon>Parmeliaceae</taxon>
        <taxon>Alectoria</taxon>
    </lineage>
</organism>
<dbReference type="Pfam" id="PF00172">
    <property type="entry name" value="Zn_clus"/>
    <property type="match status" value="1"/>
</dbReference>
<accession>A0A8H3IY01</accession>
<dbReference type="AlphaFoldDB" id="A0A8H3IY01"/>
<dbReference type="PROSITE" id="PS50048">
    <property type="entry name" value="ZN2_CY6_FUNGAL_2"/>
    <property type="match status" value="1"/>
</dbReference>
<feature type="domain" description="Zn(2)-C6 fungal-type" evidence="2">
    <location>
        <begin position="42"/>
        <end position="72"/>
    </location>
</feature>
<dbReference type="GO" id="GO:0008270">
    <property type="term" value="F:zinc ion binding"/>
    <property type="evidence" value="ECO:0007669"/>
    <property type="project" value="InterPro"/>
</dbReference>
<gene>
    <name evidence="3" type="ORF">ALECFALPRED_005085</name>
</gene>
<dbReference type="GO" id="GO:0001228">
    <property type="term" value="F:DNA-binding transcription activator activity, RNA polymerase II-specific"/>
    <property type="evidence" value="ECO:0007669"/>
    <property type="project" value="TreeGrafter"/>
</dbReference>
<dbReference type="Proteomes" id="UP000664203">
    <property type="component" value="Unassembled WGS sequence"/>
</dbReference>
<reference evidence="3" key="1">
    <citation type="submission" date="2021-03" db="EMBL/GenBank/DDBJ databases">
        <authorList>
            <person name="Tagirdzhanova G."/>
        </authorList>
    </citation>
    <scope>NUCLEOTIDE SEQUENCE</scope>
</reference>
<dbReference type="InterPro" id="IPR001138">
    <property type="entry name" value="Zn2Cys6_DnaBD"/>
</dbReference>